<gene>
    <name evidence="7" type="ORF">METZ01_LOCUS267502</name>
</gene>
<dbReference type="SUPFAM" id="SSF52374">
    <property type="entry name" value="Nucleotidylyl transferase"/>
    <property type="match status" value="1"/>
</dbReference>
<name>A0A382JS21_9ZZZZ</name>
<dbReference type="GO" id="GO:0005524">
    <property type="term" value="F:ATP binding"/>
    <property type="evidence" value="ECO:0007669"/>
    <property type="project" value="UniProtKB-KW"/>
</dbReference>
<accession>A0A382JS21</accession>
<feature type="non-terminal residue" evidence="7">
    <location>
        <position position="97"/>
    </location>
</feature>
<keyword evidence="2" id="KW-0547">Nucleotide-binding</keyword>
<dbReference type="InterPro" id="IPR050081">
    <property type="entry name" value="Ile-tRNA_ligase"/>
</dbReference>
<dbReference type="PANTHER" id="PTHR42765">
    <property type="entry name" value="SOLEUCYL-TRNA SYNTHETASE"/>
    <property type="match status" value="1"/>
</dbReference>
<dbReference type="AlphaFoldDB" id="A0A382JS21"/>
<dbReference type="InterPro" id="IPR014729">
    <property type="entry name" value="Rossmann-like_a/b/a_fold"/>
</dbReference>
<keyword evidence="3" id="KW-0067">ATP-binding</keyword>
<evidence type="ECO:0000256" key="1">
    <source>
        <dbReference type="ARBA" id="ARBA00022598"/>
    </source>
</evidence>
<reference evidence="7" key="1">
    <citation type="submission" date="2018-05" db="EMBL/GenBank/DDBJ databases">
        <authorList>
            <person name="Lanie J.A."/>
            <person name="Ng W.-L."/>
            <person name="Kazmierczak K.M."/>
            <person name="Andrzejewski T.M."/>
            <person name="Davidsen T.M."/>
            <person name="Wayne K.J."/>
            <person name="Tettelin H."/>
            <person name="Glass J.I."/>
            <person name="Rusch D."/>
            <person name="Podicherti R."/>
            <person name="Tsui H.-C.T."/>
            <person name="Winkler M.E."/>
        </authorList>
    </citation>
    <scope>NUCLEOTIDE SEQUENCE</scope>
</reference>
<keyword evidence="4" id="KW-0648">Protein biosynthesis</keyword>
<keyword evidence="5" id="KW-0030">Aminoacyl-tRNA synthetase</keyword>
<dbReference type="PROSITE" id="PS00178">
    <property type="entry name" value="AA_TRNA_LIGASE_I"/>
    <property type="match status" value="1"/>
</dbReference>
<dbReference type="EMBL" id="UINC01075955">
    <property type="protein sequence ID" value="SVC14648.1"/>
    <property type="molecule type" value="Genomic_DNA"/>
</dbReference>
<evidence type="ECO:0000256" key="3">
    <source>
        <dbReference type="ARBA" id="ARBA00022840"/>
    </source>
</evidence>
<evidence type="ECO:0000256" key="2">
    <source>
        <dbReference type="ARBA" id="ARBA00022741"/>
    </source>
</evidence>
<feature type="domain" description="Aminoacyl-tRNA synthetase class Ia" evidence="6">
    <location>
        <begin position="29"/>
        <end position="97"/>
    </location>
</feature>
<dbReference type="GO" id="GO:0004822">
    <property type="term" value="F:isoleucine-tRNA ligase activity"/>
    <property type="evidence" value="ECO:0007669"/>
    <property type="project" value="TreeGrafter"/>
</dbReference>
<organism evidence="7">
    <name type="scientific">marine metagenome</name>
    <dbReference type="NCBI Taxonomy" id="408172"/>
    <lineage>
        <taxon>unclassified sequences</taxon>
        <taxon>metagenomes</taxon>
        <taxon>ecological metagenomes</taxon>
    </lineage>
</organism>
<evidence type="ECO:0000256" key="4">
    <source>
        <dbReference type="ARBA" id="ARBA00022917"/>
    </source>
</evidence>
<evidence type="ECO:0000313" key="7">
    <source>
        <dbReference type="EMBL" id="SVC14648.1"/>
    </source>
</evidence>
<dbReference type="InterPro" id="IPR001412">
    <property type="entry name" value="aa-tRNA-synth_I_CS"/>
</dbReference>
<dbReference type="Gene3D" id="3.40.50.620">
    <property type="entry name" value="HUPs"/>
    <property type="match status" value="1"/>
</dbReference>
<keyword evidence="1" id="KW-0436">Ligase</keyword>
<proteinExistence type="predicted"/>
<evidence type="ECO:0000259" key="6">
    <source>
        <dbReference type="Pfam" id="PF00133"/>
    </source>
</evidence>
<dbReference type="Pfam" id="PF00133">
    <property type="entry name" value="tRNA-synt_1"/>
    <property type="match status" value="1"/>
</dbReference>
<dbReference type="InterPro" id="IPR002300">
    <property type="entry name" value="aa-tRNA-synth_Ia"/>
</dbReference>
<evidence type="ECO:0000256" key="5">
    <source>
        <dbReference type="ARBA" id="ARBA00023146"/>
    </source>
</evidence>
<protein>
    <recommendedName>
        <fullName evidence="6">Aminoacyl-tRNA synthetase class Ia domain-containing protein</fullName>
    </recommendedName>
</protein>
<dbReference type="GO" id="GO:0006428">
    <property type="term" value="P:isoleucyl-tRNA aminoacylation"/>
    <property type="evidence" value="ECO:0007669"/>
    <property type="project" value="TreeGrafter"/>
</dbReference>
<dbReference type="GO" id="GO:0005829">
    <property type="term" value="C:cytosol"/>
    <property type="evidence" value="ECO:0007669"/>
    <property type="project" value="TreeGrafter"/>
</dbReference>
<dbReference type="PANTHER" id="PTHR42765:SF1">
    <property type="entry name" value="ISOLEUCINE--TRNA LIGASE, MITOCHONDRIAL"/>
    <property type="match status" value="1"/>
</dbReference>
<sequence>MSTDYRDTLNLPKTDLSMKAGLSKKEPQFIEFWDSIDLYQKIRNQNKGKPQFILHDGPPYANGDIHLGHALNKILKDITIKFQSLLGMDAPYVPGWD</sequence>